<reference evidence="9 10" key="1">
    <citation type="journal article" date="2018" name="Sci. Data">
        <title>The draft genome sequence of cork oak.</title>
        <authorList>
            <person name="Ramos A.M."/>
            <person name="Usie A."/>
            <person name="Barbosa P."/>
            <person name="Barros P.M."/>
            <person name="Capote T."/>
            <person name="Chaves I."/>
            <person name="Simoes F."/>
            <person name="Abreu I."/>
            <person name="Carrasquinho I."/>
            <person name="Faro C."/>
            <person name="Guimaraes J.B."/>
            <person name="Mendonca D."/>
            <person name="Nobrega F."/>
            <person name="Rodrigues L."/>
            <person name="Saibo N.J.M."/>
            <person name="Varela M.C."/>
            <person name="Egas C."/>
            <person name="Matos J."/>
            <person name="Miguel C.M."/>
            <person name="Oliveira M.M."/>
            <person name="Ricardo C.P."/>
            <person name="Goncalves S."/>
        </authorList>
    </citation>
    <scope>NUCLEOTIDE SEQUENCE [LARGE SCALE GENOMIC DNA]</scope>
    <source>
        <strain evidence="10">cv. HL8</strain>
    </source>
</reference>
<dbReference type="InterPro" id="IPR012317">
    <property type="entry name" value="Poly(ADP-ribose)pol_cat_dom"/>
</dbReference>
<dbReference type="PROSITE" id="PS51879">
    <property type="entry name" value="RST"/>
    <property type="match status" value="1"/>
</dbReference>
<dbReference type="EMBL" id="PKMF04000263">
    <property type="protein sequence ID" value="KAK7840397.1"/>
    <property type="molecule type" value="Genomic_DNA"/>
</dbReference>
<comment type="subcellular location">
    <subcellularLocation>
        <location evidence="1">Nucleus</location>
    </subcellularLocation>
</comment>
<organism evidence="9 10">
    <name type="scientific">Quercus suber</name>
    <name type="common">Cork oak</name>
    <dbReference type="NCBI Taxonomy" id="58331"/>
    <lineage>
        <taxon>Eukaryota</taxon>
        <taxon>Viridiplantae</taxon>
        <taxon>Streptophyta</taxon>
        <taxon>Embryophyta</taxon>
        <taxon>Tracheophyta</taxon>
        <taxon>Spermatophyta</taxon>
        <taxon>Magnoliopsida</taxon>
        <taxon>eudicotyledons</taxon>
        <taxon>Gunneridae</taxon>
        <taxon>Pentapetalae</taxon>
        <taxon>rosids</taxon>
        <taxon>fabids</taxon>
        <taxon>Fagales</taxon>
        <taxon>Fagaceae</taxon>
        <taxon>Quercus</taxon>
    </lineage>
</organism>
<dbReference type="InterPro" id="IPR037197">
    <property type="entry name" value="WWE_dom_sf"/>
</dbReference>
<protein>
    <submittedName>
        <fullName evidence="9">Inactive poly [adp-ribose] polymerase rcd1</fullName>
    </submittedName>
</protein>
<dbReference type="PANTHER" id="PTHR32263">
    <property type="entry name" value="INACTIVE POLY [ADP-RIBOSE] POLYMERASE SRO4-RELATED"/>
    <property type="match status" value="1"/>
</dbReference>
<keyword evidence="10" id="KW-1185">Reference proteome</keyword>
<dbReference type="AlphaFoldDB" id="A0AAW0KMK1"/>
<sequence>MASQSMAQNDGAASKIVETIRVRVPQGQSSCAMSSSCSTRFMIQNHSNFKRSGAPARFMFYQAGSWIDFPSEVFGGLRLGFSEGKPVIDLSIGGAKYLFDFLRMLQIDFVTENQRSIAWIDENGKCFFPKVFVDEEAQEEEEENHAIPKIEIEIRVDMDGNSNSNSNSGKRKRVELESISNEDEAEVTSSKKKLRDDEDGATKRLCLTPSWPNAKPLSQGDREYSVYSNLLIKGLRKIDLENCATITAIHQCTRTGPLERARSQVFEKQIEMIKATRGTSNTVFAWYGASAKGVEGILKHGFAVPNNGTGIYLSHVDLPHISALRLEADDNGEKHLILCRVILGKVERVRPQQCHPSSEVFDTGVDDIKNPKWYVVWCTNMNSHILPECVVSFKSSGYLRGHGKYPFSQLFSKMKSSLPASKVQELMAFYDIFKAGKVAKDVFIKQLRSVVGDEMLRSTIQEIHTSEWVLPRFFFIWRI</sequence>
<evidence type="ECO:0000256" key="4">
    <source>
        <dbReference type="ARBA" id="ARBA00023242"/>
    </source>
</evidence>
<dbReference type="GO" id="GO:0003950">
    <property type="term" value="F:NAD+ poly-ADP-ribosyltransferase activity"/>
    <property type="evidence" value="ECO:0007669"/>
    <property type="project" value="InterPro"/>
</dbReference>
<comment type="caution">
    <text evidence="9">The sequence shown here is derived from an EMBL/GenBank/DDBJ whole genome shotgun (WGS) entry which is preliminary data.</text>
</comment>
<dbReference type="GO" id="GO:0005634">
    <property type="term" value="C:nucleus"/>
    <property type="evidence" value="ECO:0007669"/>
    <property type="project" value="UniProtKB-SubCell"/>
</dbReference>
<dbReference type="PROSITE" id="PS51059">
    <property type="entry name" value="PARP_CATALYTIC"/>
    <property type="match status" value="1"/>
</dbReference>
<feature type="domain" description="PARP catalytic" evidence="7">
    <location>
        <begin position="196"/>
        <end position="414"/>
    </location>
</feature>
<dbReference type="InterPro" id="IPR044964">
    <property type="entry name" value="RCD1/SRO1-5"/>
</dbReference>
<evidence type="ECO:0000259" key="6">
    <source>
        <dbReference type="PROSITE" id="PS50918"/>
    </source>
</evidence>
<dbReference type="InterPro" id="IPR004170">
    <property type="entry name" value="WWE_dom"/>
</dbReference>
<evidence type="ECO:0000256" key="5">
    <source>
        <dbReference type="SAM" id="MobiDB-lite"/>
    </source>
</evidence>
<keyword evidence="4" id="KW-0539">Nucleus</keyword>
<gene>
    <name evidence="9" type="primary">RCD1_2</name>
    <name evidence="9" type="ORF">CFP56_016778</name>
</gene>
<dbReference type="Proteomes" id="UP000237347">
    <property type="component" value="Unassembled WGS sequence"/>
</dbReference>
<evidence type="ECO:0000259" key="7">
    <source>
        <dbReference type="PROSITE" id="PS51059"/>
    </source>
</evidence>
<feature type="region of interest" description="Disordered" evidence="5">
    <location>
        <begin position="158"/>
        <end position="199"/>
    </location>
</feature>
<evidence type="ECO:0000313" key="9">
    <source>
        <dbReference type="EMBL" id="KAK7840397.1"/>
    </source>
</evidence>
<dbReference type="PANTHER" id="PTHR32263:SF19">
    <property type="entry name" value="OS03G0230300 PROTEIN"/>
    <property type="match status" value="1"/>
</dbReference>
<keyword evidence="2" id="KW-0217">Developmental protein</keyword>
<evidence type="ECO:0000256" key="3">
    <source>
        <dbReference type="ARBA" id="ARBA00023016"/>
    </source>
</evidence>
<accession>A0AAW0KMK1</accession>
<evidence type="ECO:0000256" key="2">
    <source>
        <dbReference type="ARBA" id="ARBA00022473"/>
    </source>
</evidence>
<dbReference type="InterPro" id="IPR057823">
    <property type="entry name" value="WWE_RCD1"/>
</dbReference>
<proteinExistence type="predicted"/>
<dbReference type="PROSITE" id="PS50918">
    <property type="entry name" value="WWE"/>
    <property type="match status" value="1"/>
</dbReference>
<evidence type="ECO:0000313" key="10">
    <source>
        <dbReference type="Proteomes" id="UP000237347"/>
    </source>
</evidence>
<dbReference type="SUPFAM" id="SSF117839">
    <property type="entry name" value="WWE domain"/>
    <property type="match status" value="1"/>
</dbReference>
<dbReference type="Pfam" id="PF12174">
    <property type="entry name" value="RST"/>
    <property type="match status" value="1"/>
</dbReference>
<name>A0AAW0KMK1_QUESU</name>
<evidence type="ECO:0000259" key="8">
    <source>
        <dbReference type="PROSITE" id="PS51879"/>
    </source>
</evidence>
<feature type="domain" description="WWE" evidence="6">
    <location>
        <begin position="44"/>
        <end position="119"/>
    </location>
</feature>
<feature type="domain" description="RST" evidence="8">
    <location>
        <begin position="398"/>
        <end position="469"/>
    </location>
</feature>
<dbReference type="SUPFAM" id="SSF56399">
    <property type="entry name" value="ADP-ribosylation"/>
    <property type="match status" value="1"/>
</dbReference>
<dbReference type="InterPro" id="IPR022003">
    <property type="entry name" value="RST"/>
</dbReference>
<keyword evidence="3" id="KW-0346">Stress response</keyword>
<evidence type="ECO:0000256" key="1">
    <source>
        <dbReference type="ARBA" id="ARBA00004123"/>
    </source>
</evidence>
<dbReference type="Gene3D" id="3.90.228.10">
    <property type="match status" value="1"/>
</dbReference>
<dbReference type="Pfam" id="PF23467">
    <property type="entry name" value="WWE_5"/>
    <property type="match status" value="1"/>
</dbReference>